<name>A0A7J7PB57_9MAGN</name>
<organism evidence="1 2">
    <name type="scientific">Kingdonia uniflora</name>
    <dbReference type="NCBI Taxonomy" id="39325"/>
    <lineage>
        <taxon>Eukaryota</taxon>
        <taxon>Viridiplantae</taxon>
        <taxon>Streptophyta</taxon>
        <taxon>Embryophyta</taxon>
        <taxon>Tracheophyta</taxon>
        <taxon>Spermatophyta</taxon>
        <taxon>Magnoliopsida</taxon>
        <taxon>Ranunculales</taxon>
        <taxon>Circaeasteraceae</taxon>
        <taxon>Kingdonia</taxon>
    </lineage>
</organism>
<evidence type="ECO:0000313" key="2">
    <source>
        <dbReference type="Proteomes" id="UP000541444"/>
    </source>
</evidence>
<comment type="caution">
    <text evidence="1">The sequence shown here is derived from an EMBL/GenBank/DDBJ whole genome shotgun (WGS) entry which is preliminary data.</text>
</comment>
<evidence type="ECO:0000313" key="1">
    <source>
        <dbReference type="EMBL" id="KAF6176570.1"/>
    </source>
</evidence>
<dbReference type="AlphaFoldDB" id="A0A7J7PB57"/>
<protein>
    <submittedName>
        <fullName evidence="1">Uncharacterized protein</fullName>
    </submittedName>
</protein>
<reference evidence="1 2" key="1">
    <citation type="journal article" date="2020" name="IScience">
        <title>Genome Sequencing of the Endangered Kingdonia uniflora (Circaeasteraceae, Ranunculales) Reveals Potential Mechanisms of Evolutionary Specialization.</title>
        <authorList>
            <person name="Sun Y."/>
            <person name="Deng T."/>
            <person name="Zhang A."/>
            <person name="Moore M.J."/>
            <person name="Landis J.B."/>
            <person name="Lin N."/>
            <person name="Zhang H."/>
            <person name="Zhang X."/>
            <person name="Huang J."/>
            <person name="Zhang X."/>
            <person name="Sun H."/>
            <person name="Wang H."/>
        </authorList>
    </citation>
    <scope>NUCLEOTIDE SEQUENCE [LARGE SCALE GENOMIC DNA]</scope>
    <source>
        <strain evidence="1">TB1705</strain>
        <tissue evidence="1">Leaf</tissue>
    </source>
</reference>
<dbReference type="EMBL" id="JACGCM010000067">
    <property type="protein sequence ID" value="KAF6176570.1"/>
    <property type="molecule type" value="Genomic_DNA"/>
</dbReference>
<sequence length="116" mass="12938">MGIISYKDLYGRSACVSRTLHWVVNANQNGIYDVNALIMCILSFDLDSEEFGAIISPLIDVVLPGVGSWDDFYKLGVLGGCLSFTDSSEEPPFLYLVSGYHRAYEEGKKMGSMRRR</sequence>
<gene>
    <name evidence="1" type="ORF">GIB67_034432</name>
</gene>
<keyword evidence="2" id="KW-1185">Reference proteome</keyword>
<accession>A0A7J7PB57</accession>
<dbReference type="Proteomes" id="UP000541444">
    <property type="component" value="Unassembled WGS sequence"/>
</dbReference>
<proteinExistence type="predicted"/>